<accession>A0A2B7X241</accession>
<dbReference type="InterPro" id="IPR004712">
    <property type="entry name" value="Na+/H+_antiporter_fungi"/>
</dbReference>
<dbReference type="OrthoDB" id="5327978at2759"/>
<reference evidence="8 9" key="1">
    <citation type="submission" date="2017-10" db="EMBL/GenBank/DDBJ databases">
        <title>Comparative genomics in systemic dimorphic fungi from Ajellomycetaceae.</title>
        <authorList>
            <person name="Munoz J.F."/>
            <person name="Mcewen J.G."/>
            <person name="Clay O.K."/>
            <person name="Cuomo C.A."/>
        </authorList>
    </citation>
    <scope>NUCLEOTIDE SEQUENCE [LARGE SCALE GENOMIC DNA]</scope>
    <source>
        <strain evidence="8 9">UAMH130</strain>
    </source>
</reference>
<evidence type="ECO:0000256" key="6">
    <source>
        <dbReference type="SAM" id="Phobius"/>
    </source>
</evidence>
<evidence type="ECO:0000256" key="1">
    <source>
        <dbReference type="ARBA" id="ARBA00004141"/>
    </source>
</evidence>
<dbReference type="PANTHER" id="PTHR31382:SF3">
    <property type="entry name" value="SODIUM ION_PROTON EXCHANGER (EUROFUNG)"/>
    <property type="match status" value="1"/>
</dbReference>
<dbReference type="Proteomes" id="UP000224080">
    <property type="component" value="Unassembled WGS sequence"/>
</dbReference>
<keyword evidence="4 6" id="KW-0472">Membrane</keyword>
<feature type="transmembrane region" description="Helical" evidence="6">
    <location>
        <begin position="6"/>
        <end position="26"/>
    </location>
</feature>
<protein>
    <recommendedName>
        <fullName evidence="7">Cation/H+ exchanger transmembrane domain-containing protein</fullName>
    </recommendedName>
</protein>
<evidence type="ECO:0000256" key="4">
    <source>
        <dbReference type="ARBA" id="ARBA00023136"/>
    </source>
</evidence>
<proteinExistence type="predicted"/>
<dbReference type="GO" id="GO:0015385">
    <property type="term" value="F:sodium:proton antiporter activity"/>
    <property type="evidence" value="ECO:0007669"/>
    <property type="project" value="InterPro"/>
</dbReference>
<feature type="transmembrane region" description="Helical" evidence="6">
    <location>
        <begin position="73"/>
        <end position="93"/>
    </location>
</feature>
<evidence type="ECO:0000313" key="9">
    <source>
        <dbReference type="Proteomes" id="UP000224080"/>
    </source>
</evidence>
<feature type="transmembrane region" description="Helical" evidence="6">
    <location>
        <begin position="233"/>
        <end position="257"/>
    </location>
</feature>
<evidence type="ECO:0000313" key="8">
    <source>
        <dbReference type="EMBL" id="PGH02995.1"/>
    </source>
</evidence>
<name>A0A2B7X241_9EURO</name>
<feature type="compositionally biased region" description="Basic and acidic residues" evidence="5">
    <location>
        <begin position="517"/>
        <end position="527"/>
    </location>
</feature>
<evidence type="ECO:0000256" key="3">
    <source>
        <dbReference type="ARBA" id="ARBA00022989"/>
    </source>
</evidence>
<feature type="transmembrane region" description="Helical" evidence="6">
    <location>
        <begin position="426"/>
        <end position="447"/>
    </location>
</feature>
<feature type="transmembrane region" description="Helical" evidence="6">
    <location>
        <begin position="356"/>
        <end position="376"/>
    </location>
</feature>
<keyword evidence="2 6" id="KW-0812">Transmembrane</keyword>
<dbReference type="AlphaFoldDB" id="A0A2B7X241"/>
<feature type="compositionally biased region" description="Polar residues" evidence="5">
    <location>
        <begin position="533"/>
        <end position="547"/>
    </location>
</feature>
<dbReference type="STRING" id="2060905.A0A2B7X241"/>
<feature type="transmembrane region" description="Helical" evidence="6">
    <location>
        <begin position="388"/>
        <end position="406"/>
    </location>
</feature>
<dbReference type="GO" id="GO:0042391">
    <property type="term" value="P:regulation of membrane potential"/>
    <property type="evidence" value="ECO:0007669"/>
    <property type="project" value="InterPro"/>
</dbReference>
<evidence type="ECO:0000256" key="2">
    <source>
        <dbReference type="ARBA" id="ARBA00022692"/>
    </source>
</evidence>
<evidence type="ECO:0000259" key="7">
    <source>
        <dbReference type="Pfam" id="PF00999"/>
    </source>
</evidence>
<dbReference type="EMBL" id="PDNC01000053">
    <property type="protein sequence ID" value="PGH02995.1"/>
    <property type="molecule type" value="Genomic_DNA"/>
</dbReference>
<dbReference type="PANTHER" id="PTHR31382">
    <property type="entry name" value="NA(+)/H(+) ANTIPORTER"/>
    <property type="match status" value="1"/>
</dbReference>
<comment type="subcellular location">
    <subcellularLocation>
        <location evidence="1">Membrane</location>
        <topology evidence="1">Multi-pass membrane protein</topology>
    </subcellularLocation>
</comment>
<evidence type="ECO:0000256" key="5">
    <source>
        <dbReference type="SAM" id="MobiDB-lite"/>
    </source>
</evidence>
<dbReference type="GO" id="GO:0036376">
    <property type="term" value="P:sodium ion export across plasma membrane"/>
    <property type="evidence" value="ECO:0007669"/>
    <property type="project" value="InterPro"/>
</dbReference>
<sequence>MPVLNVSELNIVLSILGAFIVLYGSISSKIKNVWYLGEALPAVVFGILLGPLAAKFIEVEHWGSEAEDQKYQVTLGVARVVIGVQLVIAGFQLPAKYQLARWKEMALCLLPIMTSMWLCTTGCILLTIPNLTLLSALVIGSCVACTDPILSQAIAKGPFADKYVDRDLREIISSEAGANDGFGFPFLMLATYLIRHAAIPGAGEGEIHKRSGEIGRLGGGVGKAMEMWFVETWFYTVLMSVAYGAICGYGSCLIMKYGLRKKWIDNESYLLWPSALGLFLLGTCGALGTDDLLACFVAGNALNWNGEYLAETEARHDEVNSCIDVLLNFGGFMYIGAVIPWSEFNQPEFGITYPRLIGLGFLVLFLRRLPAILVMYKLMPKVCKNWKEALFMGYYGPIGVGAVFYVEHARHLFPKLGEGDVEETNLIRALSPVVYWLVLFSIVVHGVSIPIHNIIYKIAGIKPIVDKEGPVDIRPPSRRMSLPKNSMSNEKRNSITVYNRFSRGPPAEGQSNWELPISHDGRGRDDQGGEQIEFQSAYSRSQPWSRKTSIHFEDGGTEPV</sequence>
<organism evidence="8 9">
    <name type="scientific">Blastomyces parvus</name>
    <dbReference type="NCBI Taxonomy" id="2060905"/>
    <lineage>
        <taxon>Eukaryota</taxon>
        <taxon>Fungi</taxon>
        <taxon>Dikarya</taxon>
        <taxon>Ascomycota</taxon>
        <taxon>Pezizomycotina</taxon>
        <taxon>Eurotiomycetes</taxon>
        <taxon>Eurotiomycetidae</taxon>
        <taxon>Onygenales</taxon>
        <taxon>Ajellomycetaceae</taxon>
        <taxon>Blastomyces</taxon>
    </lineage>
</organism>
<dbReference type="GO" id="GO:0120029">
    <property type="term" value="P:proton export across plasma membrane"/>
    <property type="evidence" value="ECO:0007669"/>
    <property type="project" value="InterPro"/>
</dbReference>
<keyword evidence="3 6" id="KW-1133">Transmembrane helix</keyword>
<dbReference type="InterPro" id="IPR006153">
    <property type="entry name" value="Cation/H_exchanger_TM"/>
</dbReference>
<dbReference type="GO" id="GO:0005886">
    <property type="term" value="C:plasma membrane"/>
    <property type="evidence" value="ECO:0007669"/>
    <property type="project" value="InterPro"/>
</dbReference>
<keyword evidence="9" id="KW-1185">Reference proteome</keyword>
<feature type="transmembrane region" description="Helical" evidence="6">
    <location>
        <begin position="33"/>
        <end position="53"/>
    </location>
</feature>
<feature type="region of interest" description="Disordered" evidence="5">
    <location>
        <begin position="502"/>
        <end position="560"/>
    </location>
</feature>
<feature type="domain" description="Cation/H+ exchanger transmembrane" evidence="7">
    <location>
        <begin position="17"/>
        <end position="450"/>
    </location>
</feature>
<gene>
    <name evidence="8" type="ORF">GX51_04313</name>
</gene>
<feature type="transmembrane region" description="Helical" evidence="6">
    <location>
        <begin position="105"/>
        <end position="128"/>
    </location>
</feature>
<dbReference type="Pfam" id="PF00999">
    <property type="entry name" value="Na_H_Exchanger"/>
    <property type="match status" value="1"/>
</dbReference>
<comment type="caution">
    <text evidence="8">The sequence shown here is derived from an EMBL/GenBank/DDBJ whole genome shotgun (WGS) entry which is preliminary data.</text>
</comment>